<keyword evidence="1" id="KW-1185">Reference proteome</keyword>
<proteinExistence type="predicted"/>
<accession>A0AC58SRP0</accession>
<reference evidence="1" key="1">
    <citation type="journal article" date="2014" name="Nat. Commun.">
        <title>The tobacco genome sequence and its comparison with those of tomato and potato.</title>
        <authorList>
            <person name="Sierro N."/>
            <person name="Battey J.N."/>
            <person name="Ouadi S."/>
            <person name="Bakaher N."/>
            <person name="Bovet L."/>
            <person name="Willig A."/>
            <person name="Goepfert S."/>
            <person name="Peitsch M.C."/>
            <person name="Ivanov N.V."/>
        </authorList>
    </citation>
    <scope>NUCLEOTIDE SEQUENCE [LARGE SCALE GENOMIC DNA]</scope>
</reference>
<name>A0AC58SRP0_TOBAC</name>
<protein>
    <submittedName>
        <fullName evidence="2">Uncharacterized protein LOC142169635</fullName>
    </submittedName>
</protein>
<organism evidence="1 2">
    <name type="scientific">Nicotiana tabacum</name>
    <name type="common">Common tobacco</name>
    <dbReference type="NCBI Taxonomy" id="4097"/>
    <lineage>
        <taxon>Eukaryota</taxon>
        <taxon>Viridiplantae</taxon>
        <taxon>Streptophyta</taxon>
        <taxon>Embryophyta</taxon>
        <taxon>Tracheophyta</taxon>
        <taxon>Spermatophyta</taxon>
        <taxon>Magnoliopsida</taxon>
        <taxon>eudicotyledons</taxon>
        <taxon>Gunneridae</taxon>
        <taxon>Pentapetalae</taxon>
        <taxon>asterids</taxon>
        <taxon>lamiids</taxon>
        <taxon>Solanales</taxon>
        <taxon>Solanaceae</taxon>
        <taxon>Nicotianoideae</taxon>
        <taxon>Nicotianeae</taxon>
        <taxon>Nicotiana</taxon>
    </lineage>
</organism>
<gene>
    <name evidence="2" type="primary">LOC142169635</name>
</gene>
<evidence type="ECO:0000313" key="1">
    <source>
        <dbReference type="Proteomes" id="UP000790787"/>
    </source>
</evidence>
<sequence>MAKPPTLQSISVVREFPGVFLDVLAGIPPERERIEFASDMPPDTQPISIPPYRMALVELKELKVQLKDLLDKGFIRPSTSPCGVPVLFVSLRMCIDYRQLNKIGLRYGYHQLRIKEEDIRKTTFRTRYGPLWISHYVLWLEQHANRFYGFDESSIQANNIPKDYDVDILYHLGKVNVVADALSRKSMGNLRHMEKHKLEMAKDLYQLANLYVQLIITGSRGVVVQNAIECPLVVGVKEQEFEDPTLVKIRKSIPSQKKQAFGLSENGVLTHKDHLCVPDVGGLR</sequence>
<dbReference type="Proteomes" id="UP000790787">
    <property type="component" value="Chromosome 15"/>
</dbReference>
<dbReference type="RefSeq" id="XP_075087626.1">
    <property type="nucleotide sequence ID" value="XM_075231525.1"/>
</dbReference>
<reference evidence="2" key="2">
    <citation type="submission" date="2025-08" db="UniProtKB">
        <authorList>
            <consortium name="RefSeq"/>
        </authorList>
    </citation>
    <scope>IDENTIFICATION</scope>
    <source>
        <tissue evidence="2">Leaf</tissue>
    </source>
</reference>
<evidence type="ECO:0000313" key="2">
    <source>
        <dbReference type="RefSeq" id="XP_075087626.1"/>
    </source>
</evidence>